<dbReference type="InterPro" id="IPR017998">
    <property type="entry name" value="Chaperone_TCP-1"/>
</dbReference>
<dbReference type="AlphaFoldDB" id="A0A075FN24"/>
<dbReference type="Gene3D" id="1.10.560.10">
    <property type="entry name" value="GroEL-like equatorial domain"/>
    <property type="match status" value="1"/>
</dbReference>
<dbReference type="SUPFAM" id="SSF52029">
    <property type="entry name" value="GroEL apical domain-like"/>
    <property type="match status" value="1"/>
</dbReference>
<keyword evidence="3 5" id="KW-0067">ATP-binding</keyword>
<dbReference type="Gene3D" id="3.50.7.10">
    <property type="entry name" value="GroEL"/>
    <property type="match status" value="1"/>
</dbReference>
<name>A0A075FN24_9EURY</name>
<proteinExistence type="inferred from homology"/>
<evidence type="ECO:0000313" key="6">
    <source>
        <dbReference type="EMBL" id="AIE92940.1"/>
    </source>
</evidence>
<dbReference type="InterPro" id="IPR002423">
    <property type="entry name" value="Cpn60/GroEL/TCP-1"/>
</dbReference>
<evidence type="ECO:0000256" key="1">
    <source>
        <dbReference type="ARBA" id="ARBA00008020"/>
    </source>
</evidence>
<dbReference type="GO" id="GO:0140662">
    <property type="term" value="F:ATP-dependent protein folding chaperone"/>
    <property type="evidence" value="ECO:0007669"/>
    <property type="project" value="InterPro"/>
</dbReference>
<evidence type="ECO:0000256" key="3">
    <source>
        <dbReference type="ARBA" id="ARBA00022840"/>
    </source>
</evidence>
<evidence type="ECO:0000256" key="5">
    <source>
        <dbReference type="RuleBase" id="RU004187"/>
    </source>
</evidence>
<dbReference type="InterPro" id="IPR027410">
    <property type="entry name" value="TCP-1-like_intermed_sf"/>
</dbReference>
<reference evidence="6" key="1">
    <citation type="journal article" date="2014" name="Genome Biol. Evol.">
        <title>Pangenome evidence for extensive interdomain horizontal transfer affecting lineage core and shell genes in uncultured planktonic thaumarchaeota and euryarchaeota.</title>
        <authorList>
            <person name="Deschamps P."/>
            <person name="Zivanovic Y."/>
            <person name="Moreira D."/>
            <person name="Rodriguez-Valera F."/>
            <person name="Lopez-Garcia P."/>
        </authorList>
    </citation>
    <scope>NUCLEOTIDE SEQUENCE</scope>
</reference>
<accession>A0A075FN24</accession>
<organism evidence="6">
    <name type="scientific">uncultured marine group II/III euryarchaeote AD1000_30_D02</name>
    <dbReference type="NCBI Taxonomy" id="1457751"/>
    <lineage>
        <taxon>Archaea</taxon>
        <taxon>Methanobacteriati</taxon>
        <taxon>Methanobacteriota</taxon>
        <taxon>environmental samples</taxon>
    </lineage>
</organism>
<dbReference type="EMBL" id="KF900381">
    <property type="protein sequence ID" value="AIE92940.1"/>
    <property type="molecule type" value="Genomic_DNA"/>
</dbReference>
<dbReference type="PANTHER" id="PTHR11353">
    <property type="entry name" value="CHAPERONIN"/>
    <property type="match status" value="1"/>
</dbReference>
<dbReference type="Gene3D" id="3.30.260.10">
    <property type="entry name" value="TCP-1-like chaperonin intermediate domain"/>
    <property type="match status" value="1"/>
</dbReference>
<dbReference type="Pfam" id="PF00118">
    <property type="entry name" value="Cpn60_TCP1"/>
    <property type="match status" value="1"/>
</dbReference>
<evidence type="ECO:0000256" key="2">
    <source>
        <dbReference type="ARBA" id="ARBA00022741"/>
    </source>
</evidence>
<dbReference type="SUPFAM" id="SSF54849">
    <property type="entry name" value="GroEL-intermediate domain like"/>
    <property type="match status" value="1"/>
</dbReference>
<evidence type="ECO:0000256" key="4">
    <source>
        <dbReference type="ARBA" id="ARBA00023186"/>
    </source>
</evidence>
<dbReference type="PRINTS" id="PR00304">
    <property type="entry name" value="TCOMPLEXTCP1"/>
</dbReference>
<keyword evidence="2 5" id="KW-0547">Nucleotide-binding</keyword>
<protein>
    <submittedName>
        <fullName evidence="6">Thermosome subunit</fullName>
    </submittedName>
</protein>
<dbReference type="InterPro" id="IPR027413">
    <property type="entry name" value="GROEL-like_equatorial_sf"/>
</dbReference>
<sequence>MVEGTQGPVPIVRQETRVTSGVEVTQKLIHAAKTLSSILRGTLGPRGLDKGLYKTNGEFAVTSDGARVLNDLLIKNPGAKLLVSLGQTQESAIGDGVTSTVLLAGALLDEAGRLIRKGVHPLTVVDGYLMAAEIAVSALEEDVIECSADDSELLQKVASTSLTGRAAGSDTRFAEMLVEALAHVTHETESGIRCEAEDVLFEKLEDSTINDTCMVSGVFWRQRIPMERMAGVKENAKVALLNCDIKQRETKRDTEIELQSAGDLQKFMAIHEQTLAKIADNIIATDAEIICSSGDVDRIILHRLAAAGKVVIHDIDQKQLVHLAQASGAKLVEHLDDLSNENLGLVGRFEAERRLATDEVQDRIIFDGCTGPLVTILVGGAMGAEETIRGMYDALRATSLARSEGTLLPGGGASHMLASKAVKEAAEKIADRSRLGMDAFGRALEMIPWMLAANSGVDPLDALLELRSAVRENIEAAGVSSDGSITSMSDVLEPAESILHGIMAATETTNTLLRCDQVISARGD</sequence>
<dbReference type="InterPro" id="IPR027409">
    <property type="entry name" value="GroEL-like_apical_dom_sf"/>
</dbReference>
<keyword evidence="4 5" id="KW-0143">Chaperone</keyword>
<comment type="similarity">
    <text evidence="1 5">Belongs to the TCP-1 chaperonin family.</text>
</comment>
<dbReference type="SUPFAM" id="SSF48592">
    <property type="entry name" value="GroEL equatorial domain-like"/>
    <property type="match status" value="1"/>
</dbReference>
<dbReference type="GO" id="GO:0005524">
    <property type="term" value="F:ATP binding"/>
    <property type="evidence" value="ECO:0007669"/>
    <property type="project" value="UniProtKB-KW"/>
</dbReference>